<dbReference type="PROSITE" id="PS50879">
    <property type="entry name" value="RNASE_H_1"/>
    <property type="match status" value="1"/>
</dbReference>
<dbReference type="Gene3D" id="3.30.420.10">
    <property type="entry name" value="Ribonuclease H-like superfamily/Ribonuclease H"/>
    <property type="match status" value="1"/>
</dbReference>
<proteinExistence type="predicted"/>
<organism evidence="2 3">
    <name type="scientific">Liquidambar formosana</name>
    <name type="common">Formosan gum</name>
    <dbReference type="NCBI Taxonomy" id="63359"/>
    <lineage>
        <taxon>Eukaryota</taxon>
        <taxon>Viridiplantae</taxon>
        <taxon>Streptophyta</taxon>
        <taxon>Embryophyta</taxon>
        <taxon>Tracheophyta</taxon>
        <taxon>Spermatophyta</taxon>
        <taxon>Magnoliopsida</taxon>
        <taxon>eudicotyledons</taxon>
        <taxon>Gunneridae</taxon>
        <taxon>Pentapetalae</taxon>
        <taxon>Saxifragales</taxon>
        <taxon>Altingiaceae</taxon>
        <taxon>Liquidambar</taxon>
    </lineage>
</organism>
<accession>A0AAP0RTX1</accession>
<dbReference type="InterPro" id="IPR044730">
    <property type="entry name" value="RNase_H-like_dom_plant"/>
</dbReference>
<dbReference type="InterPro" id="IPR053151">
    <property type="entry name" value="RNase_H-like"/>
</dbReference>
<protein>
    <recommendedName>
        <fullName evidence="1">RNase H type-1 domain-containing protein</fullName>
    </recommendedName>
</protein>
<dbReference type="PANTHER" id="PTHR47723:SF19">
    <property type="entry name" value="POLYNUCLEOTIDYL TRANSFERASE, RIBONUCLEASE H-LIKE SUPERFAMILY PROTEIN"/>
    <property type="match status" value="1"/>
</dbReference>
<dbReference type="AlphaFoldDB" id="A0AAP0RTX1"/>
<dbReference type="PANTHER" id="PTHR47723">
    <property type="entry name" value="OS05G0353850 PROTEIN"/>
    <property type="match status" value="1"/>
</dbReference>
<dbReference type="GO" id="GO:0004523">
    <property type="term" value="F:RNA-DNA hybrid ribonuclease activity"/>
    <property type="evidence" value="ECO:0007669"/>
    <property type="project" value="InterPro"/>
</dbReference>
<feature type="domain" description="RNase H type-1" evidence="1">
    <location>
        <begin position="71"/>
        <end position="157"/>
    </location>
</feature>
<evidence type="ECO:0000313" key="2">
    <source>
        <dbReference type="EMBL" id="KAK9284263.1"/>
    </source>
</evidence>
<keyword evidence="3" id="KW-1185">Reference proteome</keyword>
<dbReference type="InterPro" id="IPR012337">
    <property type="entry name" value="RNaseH-like_sf"/>
</dbReference>
<dbReference type="Pfam" id="PF13456">
    <property type="entry name" value="RVT_3"/>
    <property type="match status" value="1"/>
</dbReference>
<dbReference type="GO" id="GO:0003676">
    <property type="term" value="F:nucleic acid binding"/>
    <property type="evidence" value="ECO:0007669"/>
    <property type="project" value="InterPro"/>
</dbReference>
<comment type="caution">
    <text evidence="2">The sequence shown here is derived from an EMBL/GenBank/DDBJ whole genome shotgun (WGS) entry which is preliminary data.</text>
</comment>
<dbReference type="SUPFAM" id="SSF53098">
    <property type="entry name" value="Ribonuclease H-like"/>
    <property type="match status" value="1"/>
</dbReference>
<evidence type="ECO:0000313" key="3">
    <source>
        <dbReference type="Proteomes" id="UP001415857"/>
    </source>
</evidence>
<reference evidence="2 3" key="1">
    <citation type="journal article" date="2024" name="Plant J.">
        <title>Genome sequences and population genomics reveal climatic adaptation and genomic divergence between two closely related sweetgum species.</title>
        <authorList>
            <person name="Xu W.Q."/>
            <person name="Ren C.Q."/>
            <person name="Zhang X.Y."/>
            <person name="Comes H.P."/>
            <person name="Liu X.H."/>
            <person name="Li Y.G."/>
            <person name="Kettle C.J."/>
            <person name="Jalonen R."/>
            <person name="Gaisberger H."/>
            <person name="Ma Y.Z."/>
            <person name="Qiu Y.X."/>
        </authorList>
    </citation>
    <scope>NUCLEOTIDE SEQUENCE [LARGE SCALE GENOMIC DNA]</scope>
    <source>
        <strain evidence="2">Hangzhou</strain>
    </source>
</reference>
<sequence>MDYSKTLFIHNSISTKIIKDRNKEVISNLPFSIENTVNNIIFLSQDLYTAFGHHHKVIASVTRLVCWSKPSSGVIKLNTDGSSLGNPRPAGMGGLFRNEQGSWIMGYAFKMGHAHSLEAELCSIRMGLRIAWEHGITSLQVESDCEVVVNLILRGEH</sequence>
<dbReference type="CDD" id="cd06222">
    <property type="entry name" value="RNase_H_like"/>
    <property type="match status" value="1"/>
</dbReference>
<name>A0AAP0RTX1_LIQFO</name>
<dbReference type="InterPro" id="IPR036397">
    <property type="entry name" value="RNaseH_sf"/>
</dbReference>
<evidence type="ECO:0000259" key="1">
    <source>
        <dbReference type="PROSITE" id="PS50879"/>
    </source>
</evidence>
<gene>
    <name evidence="2" type="ORF">L1049_023433</name>
</gene>
<dbReference type="EMBL" id="JBBPBK010000005">
    <property type="protein sequence ID" value="KAK9284263.1"/>
    <property type="molecule type" value="Genomic_DNA"/>
</dbReference>
<dbReference type="InterPro" id="IPR002156">
    <property type="entry name" value="RNaseH_domain"/>
</dbReference>
<dbReference type="Proteomes" id="UP001415857">
    <property type="component" value="Unassembled WGS sequence"/>
</dbReference>